<evidence type="ECO:0000313" key="2">
    <source>
        <dbReference type="Proteomes" id="UP001152320"/>
    </source>
</evidence>
<dbReference type="AlphaFoldDB" id="A0A9Q0YGH9"/>
<reference evidence="1" key="1">
    <citation type="submission" date="2021-10" db="EMBL/GenBank/DDBJ databases">
        <title>Tropical sea cucumber genome reveals ecological adaptation and Cuvierian tubules defense mechanism.</title>
        <authorList>
            <person name="Chen T."/>
        </authorList>
    </citation>
    <scope>NUCLEOTIDE SEQUENCE</scope>
    <source>
        <strain evidence="1">Nanhai2018</strain>
        <tissue evidence="1">Muscle</tissue>
    </source>
</reference>
<accession>A0A9Q0YGH9</accession>
<proteinExistence type="predicted"/>
<evidence type="ECO:0000313" key="1">
    <source>
        <dbReference type="EMBL" id="KAJ8018241.1"/>
    </source>
</evidence>
<dbReference type="EMBL" id="JAIZAY010000512">
    <property type="protein sequence ID" value="KAJ8018241.1"/>
    <property type="molecule type" value="Genomic_DNA"/>
</dbReference>
<keyword evidence="2" id="KW-1185">Reference proteome</keyword>
<organism evidence="1 2">
    <name type="scientific">Holothuria leucospilota</name>
    <name type="common">Black long sea cucumber</name>
    <name type="synonym">Mertensiothuria leucospilota</name>
    <dbReference type="NCBI Taxonomy" id="206669"/>
    <lineage>
        <taxon>Eukaryota</taxon>
        <taxon>Metazoa</taxon>
        <taxon>Echinodermata</taxon>
        <taxon>Eleutherozoa</taxon>
        <taxon>Echinozoa</taxon>
        <taxon>Holothuroidea</taxon>
        <taxon>Aspidochirotacea</taxon>
        <taxon>Aspidochirotida</taxon>
        <taxon>Holothuriidae</taxon>
        <taxon>Holothuria</taxon>
    </lineage>
</organism>
<sequence>MVFTSQKTFKICSRFISTTAMGGDWIKTVLRSIQLFVVSEDVNLPSVNGVFISKDISRYAVDLFIPVICHQVADGRTLGYGSPEVYSHQAKLSLIPSKGTAELL</sequence>
<dbReference type="Proteomes" id="UP001152320">
    <property type="component" value="Unassembled WGS sequence"/>
</dbReference>
<gene>
    <name evidence="1" type="ORF">HOLleu_43869</name>
</gene>
<protein>
    <submittedName>
        <fullName evidence="1">Uncharacterized protein</fullName>
    </submittedName>
</protein>
<name>A0A9Q0YGH9_HOLLE</name>
<comment type="caution">
    <text evidence="1">The sequence shown here is derived from an EMBL/GenBank/DDBJ whole genome shotgun (WGS) entry which is preliminary data.</text>
</comment>